<gene>
    <name evidence="2" type="ORF">EDC28_106168</name>
</gene>
<dbReference type="InterPro" id="IPR002918">
    <property type="entry name" value="Lipase_EstA/Esterase_EstB"/>
</dbReference>
<dbReference type="Proteomes" id="UP000268033">
    <property type="component" value="Unassembled WGS sequence"/>
</dbReference>
<dbReference type="EMBL" id="RJUL01000006">
    <property type="protein sequence ID" value="ROQ24920.1"/>
    <property type="molecule type" value="Genomic_DNA"/>
</dbReference>
<dbReference type="GO" id="GO:0016298">
    <property type="term" value="F:lipase activity"/>
    <property type="evidence" value="ECO:0007669"/>
    <property type="project" value="TreeGrafter"/>
</dbReference>
<dbReference type="GO" id="GO:0016042">
    <property type="term" value="P:lipid catabolic process"/>
    <property type="evidence" value="ECO:0007669"/>
    <property type="project" value="InterPro"/>
</dbReference>
<name>A0A3N1PDP5_9GAMM</name>
<feature type="chain" id="PRO_5018089202" evidence="1">
    <location>
        <begin position="18"/>
        <end position="227"/>
    </location>
</feature>
<sequence length="227" mass="24048">MRTLLFILSLFTLNAYGACLDAVVLVHGNTASPSSWANTLALLKAKGYQDSELFVPTWGSKSCAACNDHNGSEETPVKTALQQALAASCTGKIDVIGHSMGATLAAQQIVKLGIAGQVDAFVGIAGAFRGLYSCGIYPYNVLTSTCGSYGLSIGSPFLDNLYGDTFGSRVYSIKSYIDQVVCSTGTCLVYGVHSSSIWYEDASYTYNLGHFGLQTDTADLQVSLIQN</sequence>
<evidence type="ECO:0000313" key="2">
    <source>
        <dbReference type="EMBL" id="ROQ24920.1"/>
    </source>
</evidence>
<evidence type="ECO:0000256" key="1">
    <source>
        <dbReference type="SAM" id="SignalP"/>
    </source>
</evidence>
<dbReference type="InterPro" id="IPR029058">
    <property type="entry name" value="AB_hydrolase_fold"/>
</dbReference>
<dbReference type="Gene3D" id="3.40.50.1820">
    <property type="entry name" value="alpha/beta hydrolase"/>
    <property type="match status" value="1"/>
</dbReference>
<comment type="caution">
    <text evidence="2">The sequence shown here is derived from an EMBL/GenBank/DDBJ whole genome shotgun (WGS) entry which is preliminary data.</text>
</comment>
<dbReference type="PANTHER" id="PTHR32015">
    <property type="entry name" value="FASTING INDUCED LIPASE"/>
    <property type="match status" value="1"/>
</dbReference>
<keyword evidence="3" id="KW-1185">Reference proteome</keyword>
<organism evidence="2 3">
    <name type="scientific">Gallaecimonas pentaromativorans</name>
    <dbReference type="NCBI Taxonomy" id="584787"/>
    <lineage>
        <taxon>Bacteria</taxon>
        <taxon>Pseudomonadati</taxon>
        <taxon>Pseudomonadota</taxon>
        <taxon>Gammaproteobacteria</taxon>
        <taxon>Enterobacterales</taxon>
        <taxon>Gallaecimonadaceae</taxon>
        <taxon>Gallaecimonas</taxon>
    </lineage>
</organism>
<evidence type="ECO:0000313" key="3">
    <source>
        <dbReference type="Proteomes" id="UP000268033"/>
    </source>
</evidence>
<accession>A0A3N1PDP5</accession>
<protein>
    <submittedName>
        <fullName evidence="2">Lipase (Class 2)</fullName>
    </submittedName>
</protein>
<dbReference type="Pfam" id="PF01674">
    <property type="entry name" value="Lipase_2"/>
    <property type="match status" value="1"/>
</dbReference>
<dbReference type="STRING" id="584787.GCA_001247655_04036"/>
<proteinExistence type="predicted"/>
<dbReference type="PANTHER" id="PTHR32015:SF1">
    <property type="entry name" value="LIPASE"/>
    <property type="match status" value="1"/>
</dbReference>
<keyword evidence="1" id="KW-0732">Signal</keyword>
<dbReference type="SUPFAM" id="SSF53474">
    <property type="entry name" value="alpha/beta-Hydrolases"/>
    <property type="match status" value="1"/>
</dbReference>
<dbReference type="RefSeq" id="WP_123421818.1">
    <property type="nucleotide sequence ID" value="NZ_RJUL01000006.1"/>
</dbReference>
<reference evidence="2 3" key="1">
    <citation type="submission" date="2018-11" db="EMBL/GenBank/DDBJ databases">
        <title>Genomic Encyclopedia of Type Strains, Phase IV (KMG-IV): sequencing the most valuable type-strain genomes for metagenomic binning, comparative biology and taxonomic classification.</title>
        <authorList>
            <person name="Goeker M."/>
        </authorList>
    </citation>
    <scope>NUCLEOTIDE SEQUENCE [LARGE SCALE GENOMIC DNA]</scope>
    <source>
        <strain evidence="2 3">DSM 21945</strain>
    </source>
</reference>
<dbReference type="AlphaFoldDB" id="A0A3N1PDP5"/>
<feature type="signal peptide" evidence="1">
    <location>
        <begin position="1"/>
        <end position="17"/>
    </location>
</feature>